<dbReference type="Proteomes" id="UP000220527">
    <property type="component" value="Unassembled WGS sequence"/>
</dbReference>
<dbReference type="EMBL" id="NQWI01000136">
    <property type="protein sequence ID" value="PDW01482.1"/>
    <property type="molecule type" value="Genomic_DNA"/>
</dbReference>
<proteinExistence type="predicted"/>
<feature type="transmembrane region" description="Helical" evidence="1">
    <location>
        <begin position="127"/>
        <end position="146"/>
    </location>
</feature>
<gene>
    <name evidence="2" type="ORF">CJ255_18940</name>
</gene>
<evidence type="ECO:0000256" key="1">
    <source>
        <dbReference type="SAM" id="Phobius"/>
    </source>
</evidence>
<keyword evidence="1" id="KW-0472">Membrane</keyword>
<keyword evidence="3" id="KW-1185">Reference proteome</keyword>
<evidence type="ECO:0000313" key="2">
    <source>
        <dbReference type="EMBL" id="PDW01482.1"/>
    </source>
</evidence>
<keyword evidence="1" id="KW-0812">Transmembrane</keyword>
<protein>
    <submittedName>
        <fullName evidence="2">Uncharacterized protein</fullName>
    </submittedName>
</protein>
<dbReference type="AlphaFoldDB" id="A0A2A6REP5"/>
<organism evidence="2 3">
    <name type="scientific">Candidatus Viridilinea mediisalina</name>
    <dbReference type="NCBI Taxonomy" id="2024553"/>
    <lineage>
        <taxon>Bacteria</taxon>
        <taxon>Bacillati</taxon>
        <taxon>Chloroflexota</taxon>
        <taxon>Chloroflexia</taxon>
        <taxon>Chloroflexales</taxon>
        <taxon>Chloroflexineae</taxon>
        <taxon>Oscillochloridaceae</taxon>
        <taxon>Candidatus Viridilinea</taxon>
    </lineage>
</organism>
<keyword evidence="1" id="KW-1133">Transmembrane helix</keyword>
<accession>A0A2A6REP5</accession>
<comment type="caution">
    <text evidence="2">The sequence shown here is derived from an EMBL/GenBank/DDBJ whole genome shotgun (WGS) entry which is preliminary data.</text>
</comment>
<reference evidence="3" key="1">
    <citation type="submission" date="2017-08" db="EMBL/GenBank/DDBJ databases">
        <authorList>
            <person name="Grouzdev D.S."/>
            <person name="Gaisin V.A."/>
            <person name="Rysina M.S."/>
            <person name="Gorlenko V.M."/>
        </authorList>
    </citation>
    <scope>NUCLEOTIDE SEQUENCE [LARGE SCALE GENOMIC DNA]</scope>
    <source>
        <strain evidence="3">Kir15-3F</strain>
    </source>
</reference>
<sequence length="529" mass="56739">MGEADRFEAEERPQAVRLREIEADLAASLDPALRAEFADLFAIQRTILAEEDRTQQTPPREAATLDRATYDALLAICLGDPENKTPGRVPFHGTWYSVDTAALRRTPKAASFAMRGGPKQGRFDRGYLVQIGVGLLALVILLAIAWRPTQRPATAHLAPAPLLVNGSATNRWMPIVLTLPAATGESMIFAVQPVEASAWPAIPASPQTAGWRVDLAWPLELCLPRAAMPPAGTQVQIRSAHGAPERTYHLRAAHDTTGRTPPSLRLRACDGDVMLVGTLTQTLPAPHAALGEAQALLDMPSVAVVEIVARGPAVDAAIPAGRVQVEVVVQQAATADHADHADPPAALDWSAVRPELLLATGQTTGMSAPPQQEAAGRMRVRFLIPTIDAPVEALWRISDLTTGAVRDWRLTIPVPPTRESYLSEWLRVEPPQATQHDDGRLDLTLLLATTDGAPLALRYEDIRVTHDEASLPLPAMTQTDLTVSADEPLTVTCTVIPARGADGDLTVAIGHTRYAIVLPIRHTTGGGMP</sequence>
<dbReference type="RefSeq" id="WP_097645658.1">
    <property type="nucleotide sequence ID" value="NZ_NQWI01000136.1"/>
</dbReference>
<name>A0A2A6REP5_9CHLR</name>
<evidence type="ECO:0000313" key="3">
    <source>
        <dbReference type="Proteomes" id="UP000220527"/>
    </source>
</evidence>